<feature type="compositionally biased region" description="Basic and acidic residues" evidence="1">
    <location>
        <begin position="357"/>
        <end position="369"/>
    </location>
</feature>
<name>A0A292Q2E6_9PEZI</name>
<organism evidence="2 3">
    <name type="scientific">Tuber aestivum</name>
    <name type="common">summer truffle</name>
    <dbReference type="NCBI Taxonomy" id="59557"/>
    <lineage>
        <taxon>Eukaryota</taxon>
        <taxon>Fungi</taxon>
        <taxon>Dikarya</taxon>
        <taxon>Ascomycota</taxon>
        <taxon>Pezizomycotina</taxon>
        <taxon>Pezizomycetes</taxon>
        <taxon>Pezizales</taxon>
        <taxon>Tuberaceae</taxon>
        <taxon>Tuber</taxon>
    </lineage>
</organism>
<keyword evidence="3" id="KW-1185">Reference proteome</keyword>
<dbReference type="Proteomes" id="UP001412239">
    <property type="component" value="Unassembled WGS sequence"/>
</dbReference>
<gene>
    <name evidence="2" type="ORF">GSTUAT00002728001</name>
</gene>
<evidence type="ECO:0000313" key="2">
    <source>
        <dbReference type="EMBL" id="CUS13048.1"/>
    </source>
</evidence>
<evidence type="ECO:0000313" key="3">
    <source>
        <dbReference type="Proteomes" id="UP001412239"/>
    </source>
</evidence>
<proteinExistence type="predicted"/>
<dbReference type="AlphaFoldDB" id="A0A292Q2E6"/>
<reference evidence="2" key="1">
    <citation type="submission" date="2015-10" db="EMBL/GenBank/DDBJ databases">
        <authorList>
            <person name="Regsiter A."/>
            <person name="william w."/>
        </authorList>
    </citation>
    <scope>NUCLEOTIDE SEQUENCE</scope>
    <source>
        <strain evidence="2">Montdore</strain>
    </source>
</reference>
<feature type="region of interest" description="Disordered" evidence="1">
    <location>
        <begin position="1"/>
        <end position="40"/>
    </location>
</feature>
<sequence length="494" mass="54404">MPPLTSTPALRMRSLHPHATRSISTTPHLLGGGPRPKKSRIVHRGKTLRIPKSSSVLSATSFRHRTSHHEVRKPADHGVAPPVIRKIIPKGPSRDLIHYIPPSNPLRSVLGPGMYYDTKLDMCRCTSTPVDKDVETEYMYTLMLRKTLSTSIVPTKYVTLRFAVNKCMEATGSHKKASATRLRKGFLSEAMGTILTKKKAWVCDYARANFFDWDLHESMRSIRGHLFTGKEVDYYTPEGQVLGAQSCEKRNSKAGRKEKFHKDMAILLGDNVATATAGPETAAAASATRATKIAGMAVTSDHSSDSSDSDGKILDDLVLEDSGSDTTFRVPKTSGKGKVSAPATRGRRWVSTDTETESDRKLRDDRVLEDSGSDADFEALMTTQSHDKDKGEDEGESDGGGRTRTEVIQLGSMSSAPALDTVKQYVLNGVPVNPIEVRITVTPVDQTHNRSTYISTHHILHCIHIVVTTPILSTHAQNSNMRLTHHDSPSHKYY</sequence>
<dbReference type="EMBL" id="LN890978">
    <property type="protein sequence ID" value="CUS13048.1"/>
    <property type="molecule type" value="Genomic_DNA"/>
</dbReference>
<protein>
    <submittedName>
        <fullName evidence="2">Uncharacterized protein</fullName>
    </submittedName>
</protein>
<feature type="region of interest" description="Disordered" evidence="1">
    <location>
        <begin position="323"/>
        <end position="403"/>
    </location>
</feature>
<accession>A0A292Q2E6</accession>
<evidence type="ECO:0000256" key="1">
    <source>
        <dbReference type="SAM" id="MobiDB-lite"/>
    </source>
</evidence>